<comment type="cofactor">
    <cofactor evidence="1">
        <name>Fe(2+)</name>
        <dbReference type="ChEBI" id="CHEBI:29033"/>
    </cofactor>
</comment>
<dbReference type="SUPFAM" id="SSF51197">
    <property type="entry name" value="Clavaminate synthase-like"/>
    <property type="match status" value="1"/>
</dbReference>
<evidence type="ECO:0000313" key="2">
    <source>
        <dbReference type="EMBL" id="GAA0853381.1"/>
    </source>
</evidence>
<comment type="caution">
    <text evidence="2">The sequence shown here is derived from an EMBL/GenBank/DDBJ whole genome shotgun (WGS) entry which is preliminary data.</text>
</comment>
<name>A0ABN1LDA2_9ALTE</name>
<dbReference type="Proteomes" id="UP001500359">
    <property type="component" value="Unassembled WGS sequence"/>
</dbReference>
<sequence length="241" mass="27282">MNESISNFHASGYCISRGLFSQQEIFNFVAESQRLWELYQSSTSFDLRAGYRQAKTGKQVLERLDPVADISPIFANMNADNRLVHLAQEALAEEAIVMKEKLIFKWPGTSGYGVHRDEPYFASSGAKGSEMISISVALDTTTEQNGAIILYPESRLAELSAPKNEPRDIDIAKLNENHKLMPLLEAGDAILFDGLVPHCSDYNISNNARRTYMVTFVPARYASARQNYYRQRYQEILQKRV</sequence>
<dbReference type="Pfam" id="PF05721">
    <property type="entry name" value="PhyH"/>
    <property type="match status" value="1"/>
</dbReference>
<evidence type="ECO:0008006" key="4">
    <source>
        <dbReference type="Google" id="ProtNLM"/>
    </source>
</evidence>
<proteinExistence type="predicted"/>
<dbReference type="InterPro" id="IPR008775">
    <property type="entry name" value="Phytyl_CoA_dOase-like"/>
</dbReference>
<dbReference type="RefSeq" id="WP_343856346.1">
    <property type="nucleotide sequence ID" value="NZ_BAAAFD010000001.1"/>
</dbReference>
<protein>
    <recommendedName>
        <fullName evidence="4">Phytanoyl-CoA dioxygenase (PhyH)</fullName>
    </recommendedName>
</protein>
<organism evidence="2 3">
    <name type="scientific">Aliiglaciecola litoralis</name>
    <dbReference type="NCBI Taxonomy" id="582857"/>
    <lineage>
        <taxon>Bacteria</taxon>
        <taxon>Pseudomonadati</taxon>
        <taxon>Pseudomonadota</taxon>
        <taxon>Gammaproteobacteria</taxon>
        <taxon>Alteromonadales</taxon>
        <taxon>Alteromonadaceae</taxon>
        <taxon>Aliiglaciecola</taxon>
    </lineage>
</organism>
<dbReference type="PANTHER" id="PTHR20883">
    <property type="entry name" value="PHYTANOYL-COA DIOXYGENASE DOMAIN CONTAINING 1"/>
    <property type="match status" value="1"/>
</dbReference>
<keyword evidence="3" id="KW-1185">Reference proteome</keyword>
<accession>A0ABN1LDA2</accession>
<reference evidence="2 3" key="1">
    <citation type="journal article" date="2019" name="Int. J. Syst. Evol. Microbiol.">
        <title>The Global Catalogue of Microorganisms (GCM) 10K type strain sequencing project: providing services to taxonomists for standard genome sequencing and annotation.</title>
        <authorList>
            <consortium name="The Broad Institute Genomics Platform"/>
            <consortium name="The Broad Institute Genome Sequencing Center for Infectious Disease"/>
            <person name="Wu L."/>
            <person name="Ma J."/>
        </authorList>
    </citation>
    <scope>NUCLEOTIDE SEQUENCE [LARGE SCALE GENOMIC DNA]</scope>
    <source>
        <strain evidence="2 3">JCM 15896</strain>
    </source>
</reference>
<dbReference type="Gene3D" id="2.60.120.620">
    <property type="entry name" value="q2cbj1_9rhob like domain"/>
    <property type="match status" value="1"/>
</dbReference>
<evidence type="ECO:0000313" key="3">
    <source>
        <dbReference type="Proteomes" id="UP001500359"/>
    </source>
</evidence>
<gene>
    <name evidence="2" type="ORF">GCM10009114_06010</name>
</gene>
<dbReference type="EMBL" id="BAAAFD010000001">
    <property type="protein sequence ID" value="GAA0853381.1"/>
    <property type="molecule type" value="Genomic_DNA"/>
</dbReference>
<evidence type="ECO:0000256" key="1">
    <source>
        <dbReference type="ARBA" id="ARBA00001954"/>
    </source>
</evidence>
<dbReference type="PANTHER" id="PTHR20883:SF48">
    <property type="entry name" value="ECTOINE DIOXYGENASE"/>
    <property type="match status" value="1"/>
</dbReference>